<dbReference type="SMART" id="SM00252">
    <property type="entry name" value="SH2"/>
    <property type="match status" value="2"/>
</dbReference>
<accession>A0A8S1BP78</accession>
<organism evidence="14 15">
    <name type="scientific">Cloeon dipterum</name>
    <dbReference type="NCBI Taxonomy" id="197152"/>
    <lineage>
        <taxon>Eukaryota</taxon>
        <taxon>Metazoa</taxon>
        <taxon>Ecdysozoa</taxon>
        <taxon>Arthropoda</taxon>
        <taxon>Hexapoda</taxon>
        <taxon>Insecta</taxon>
        <taxon>Pterygota</taxon>
        <taxon>Palaeoptera</taxon>
        <taxon>Ephemeroptera</taxon>
        <taxon>Pisciforma</taxon>
        <taxon>Baetidae</taxon>
        <taxon>Cloeon</taxon>
    </lineage>
</organism>
<dbReference type="GO" id="GO:0071944">
    <property type="term" value="C:cell periphery"/>
    <property type="evidence" value="ECO:0007669"/>
    <property type="project" value="UniProtKB-ARBA"/>
</dbReference>
<proteinExistence type="inferred from homology"/>
<dbReference type="InterPro" id="IPR008266">
    <property type="entry name" value="Tyr_kinase_AS"/>
</dbReference>
<comment type="similarity">
    <text evidence="11">Belongs to the protein kinase superfamily. Tyr protein kinase family.</text>
</comment>
<evidence type="ECO:0000313" key="14">
    <source>
        <dbReference type="EMBL" id="CAB3360704.1"/>
    </source>
</evidence>
<keyword evidence="8" id="KW-0040">ANK repeat</keyword>
<dbReference type="Pfam" id="PF00017">
    <property type="entry name" value="SH2"/>
    <property type="match status" value="2"/>
</dbReference>
<keyword evidence="6 11" id="KW-0829">Tyrosine-protein kinase</keyword>
<dbReference type="InterPro" id="IPR036770">
    <property type="entry name" value="Ankyrin_rpt-contain_sf"/>
</dbReference>
<comment type="caution">
    <text evidence="14">The sequence shown here is derived from an EMBL/GenBank/DDBJ whole genome shotgun (WGS) entry which is preliminary data.</text>
</comment>
<dbReference type="PROSITE" id="PS50001">
    <property type="entry name" value="SH2"/>
    <property type="match status" value="2"/>
</dbReference>
<dbReference type="Gene3D" id="1.25.40.20">
    <property type="entry name" value="Ankyrin repeat-containing domain"/>
    <property type="match status" value="1"/>
</dbReference>
<dbReference type="GO" id="GO:0007165">
    <property type="term" value="P:signal transduction"/>
    <property type="evidence" value="ECO:0007669"/>
    <property type="project" value="UniProtKB-ARBA"/>
</dbReference>
<dbReference type="PRINTS" id="PR00109">
    <property type="entry name" value="TYRKINASE"/>
</dbReference>
<reference evidence="14 15" key="1">
    <citation type="submission" date="2020-04" db="EMBL/GenBank/DDBJ databases">
        <authorList>
            <person name="Alioto T."/>
            <person name="Alioto T."/>
            <person name="Gomez Garrido J."/>
        </authorList>
    </citation>
    <scope>NUCLEOTIDE SEQUENCE [LARGE SCALE GENOMIC DNA]</scope>
</reference>
<dbReference type="GO" id="GO:0004715">
    <property type="term" value="F:non-membrane spanning protein tyrosine kinase activity"/>
    <property type="evidence" value="ECO:0007669"/>
    <property type="project" value="UniProtKB-EC"/>
</dbReference>
<sequence length="828" mass="92324">MAQVSHSTSQLHIATAFHFFRVNILSGLSFFASDFSTGVIVASSILNVASRIATDWESPKTSTLILRHLIRRLKHQESDSIVYMFAFAMYSPETALSREDAENLLKSNGSNNGFFLVRDSSSVQGDFVLTLLHNGEVVHYQIFRHGHEEDAFYSIDSRTIIHGLEQLIEHYQEEGKWLVTPLSNEFLPKDPPPHYSRRNGRTNLLHRATKEGDYHVVSELLKCGYRSLEAKNAEGQTAVHLASKLGKNEILQRLIQENASVNCRDTAGYTPLHYAAQANLPLTVRILIQQGRANVQVRHPDTGWVPLHDAASRGNAAVVSELLALNAPSRPRSNDGQTPAEVAAANGHKRCESLLHEYQAPPARTQSADWFHGHMERHEAVSILQRQGLRDGQFLVRRSDRLTGHVLSMVHMGTVFHFQIRQQNKLFFIDNGPYLDSLEHVISHFSTFSDGLPIELGEPVRPPPKPAVPEFPAVLNGTLKGRRNKGQLSVASASTTSLASLTTSLSSLTTRRSPSPVPVEQVTNISVDSNHNPLAIIGEHIMRNCLTLGEVLGEGEFGSVLRGTYSSPVTGAKLDVAVKTLRGDPGDTSREDAFLREARLMLRLSHPCIVRLLGVTDGHPLWMVQELVPLGSVLDFLRTTPHLVSPTHEIKLWAAQIASGMHYLESERFVHRDLAARNILLASRHQAKISDFGLSRAVSSNDDYQSSEGGRWPIKWYAPESYNYGSFSHASDVWSFGVTLWEMYSYGKQPYGDKRGAEVIQLVEKGERLSKPPRCPDAVFRLMKSCWSYQPSERPSFADLLTHFTTDATYENLSFHLLEIEASEPVEV</sequence>
<dbReference type="PROSITE" id="PS50011">
    <property type="entry name" value="PROTEIN_KINASE_DOM"/>
    <property type="match status" value="1"/>
</dbReference>
<keyword evidence="4 11" id="KW-0418">Kinase</keyword>
<keyword evidence="9" id="KW-0727">SH2 domain</keyword>
<evidence type="ECO:0000256" key="10">
    <source>
        <dbReference type="PROSITE-ProRule" id="PRU10141"/>
    </source>
</evidence>
<dbReference type="InterPro" id="IPR000719">
    <property type="entry name" value="Prot_kinase_dom"/>
</dbReference>
<name>A0A8S1BP78_9INSE</name>
<dbReference type="SUPFAM" id="SSF55550">
    <property type="entry name" value="SH2 domain"/>
    <property type="match status" value="2"/>
</dbReference>
<evidence type="ECO:0000256" key="5">
    <source>
        <dbReference type="ARBA" id="ARBA00022840"/>
    </source>
</evidence>
<keyword evidence="15" id="KW-1185">Reference proteome</keyword>
<evidence type="ECO:0000259" key="12">
    <source>
        <dbReference type="PROSITE" id="PS50001"/>
    </source>
</evidence>
<feature type="repeat" description="ANK" evidence="8">
    <location>
        <begin position="234"/>
        <end position="266"/>
    </location>
</feature>
<dbReference type="SUPFAM" id="SSF56112">
    <property type="entry name" value="Protein kinase-like (PK-like)"/>
    <property type="match status" value="1"/>
</dbReference>
<dbReference type="Proteomes" id="UP000494165">
    <property type="component" value="Unassembled WGS sequence"/>
</dbReference>
<feature type="repeat" description="ANK" evidence="8">
    <location>
        <begin position="302"/>
        <end position="334"/>
    </location>
</feature>
<feature type="repeat" description="ANK" evidence="8">
    <location>
        <begin position="267"/>
        <end position="291"/>
    </location>
</feature>
<keyword evidence="2 11" id="KW-0808">Transferase</keyword>
<keyword evidence="1" id="KW-0597">Phosphoprotein</keyword>
<evidence type="ECO:0000256" key="4">
    <source>
        <dbReference type="ARBA" id="ARBA00022777"/>
    </source>
</evidence>
<dbReference type="AlphaFoldDB" id="A0A8S1BP78"/>
<dbReference type="InterPro" id="IPR011009">
    <property type="entry name" value="Kinase-like_dom_sf"/>
</dbReference>
<dbReference type="InterPro" id="IPR050198">
    <property type="entry name" value="Non-receptor_tyrosine_kinases"/>
</dbReference>
<feature type="domain" description="Protein kinase" evidence="13">
    <location>
        <begin position="546"/>
        <end position="806"/>
    </location>
</feature>
<evidence type="ECO:0000256" key="11">
    <source>
        <dbReference type="RuleBase" id="RU362096"/>
    </source>
</evidence>
<evidence type="ECO:0000313" key="15">
    <source>
        <dbReference type="Proteomes" id="UP000494165"/>
    </source>
</evidence>
<evidence type="ECO:0000256" key="3">
    <source>
        <dbReference type="ARBA" id="ARBA00022741"/>
    </source>
</evidence>
<dbReference type="InterPro" id="IPR002110">
    <property type="entry name" value="Ankyrin_rpt"/>
</dbReference>
<evidence type="ECO:0000259" key="13">
    <source>
        <dbReference type="PROSITE" id="PS50011"/>
    </source>
</evidence>
<dbReference type="FunFam" id="1.10.510.10:FF:000027">
    <property type="entry name" value="Receptor protein-tyrosine kinase"/>
    <property type="match status" value="1"/>
</dbReference>
<feature type="domain" description="SH2" evidence="12">
    <location>
        <begin position="89"/>
        <end position="186"/>
    </location>
</feature>
<feature type="binding site" evidence="10">
    <location>
        <position position="579"/>
    </location>
    <ligand>
        <name>ATP</name>
        <dbReference type="ChEBI" id="CHEBI:30616"/>
    </ligand>
</feature>
<dbReference type="InterPro" id="IPR000980">
    <property type="entry name" value="SH2"/>
</dbReference>
<dbReference type="GO" id="GO:0005524">
    <property type="term" value="F:ATP binding"/>
    <property type="evidence" value="ECO:0007669"/>
    <property type="project" value="UniProtKB-UniRule"/>
</dbReference>
<dbReference type="InterPro" id="IPR036860">
    <property type="entry name" value="SH2_dom_sf"/>
</dbReference>
<gene>
    <name evidence="14" type="ORF">CLODIP_2_CD03292</name>
</gene>
<dbReference type="EMBL" id="CADEPI010000004">
    <property type="protein sequence ID" value="CAB3360704.1"/>
    <property type="molecule type" value="Genomic_DNA"/>
</dbReference>
<dbReference type="PANTHER" id="PTHR24418">
    <property type="entry name" value="TYROSINE-PROTEIN KINASE"/>
    <property type="match status" value="1"/>
</dbReference>
<keyword evidence="5 10" id="KW-0067">ATP-binding</keyword>
<dbReference type="PROSITE" id="PS50297">
    <property type="entry name" value="ANK_REP_REGION"/>
    <property type="match status" value="2"/>
</dbReference>
<comment type="catalytic activity">
    <reaction evidence="7 11">
        <text>L-tyrosyl-[protein] + ATP = O-phospho-L-tyrosyl-[protein] + ADP + H(+)</text>
        <dbReference type="Rhea" id="RHEA:10596"/>
        <dbReference type="Rhea" id="RHEA-COMP:10136"/>
        <dbReference type="Rhea" id="RHEA-COMP:20101"/>
        <dbReference type="ChEBI" id="CHEBI:15378"/>
        <dbReference type="ChEBI" id="CHEBI:30616"/>
        <dbReference type="ChEBI" id="CHEBI:46858"/>
        <dbReference type="ChEBI" id="CHEBI:61978"/>
        <dbReference type="ChEBI" id="CHEBI:456216"/>
        <dbReference type="EC" id="2.7.10.2"/>
    </reaction>
</comment>
<dbReference type="Pfam" id="PF07714">
    <property type="entry name" value="PK_Tyr_Ser-Thr"/>
    <property type="match status" value="1"/>
</dbReference>
<dbReference type="InterPro" id="IPR020635">
    <property type="entry name" value="Tyr_kinase_cat_dom"/>
</dbReference>
<feature type="domain" description="SH2" evidence="12">
    <location>
        <begin position="370"/>
        <end position="460"/>
    </location>
</feature>
<dbReference type="Gene3D" id="3.30.200.20">
    <property type="entry name" value="Phosphorylase Kinase, domain 1"/>
    <property type="match status" value="1"/>
</dbReference>
<dbReference type="GO" id="GO:0002009">
    <property type="term" value="P:morphogenesis of an epithelium"/>
    <property type="evidence" value="ECO:0007669"/>
    <property type="project" value="UniProtKB-ARBA"/>
</dbReference>
<dbReference type="PROSITE" id="PS00109">
    <property type="entry name" value="PROTEIN_KINASE_TYR"/>
    <property type="match status" value="1"/>
</dbReference>
<dbReference type="SMART" id="SM00219">
    <property type="entry name" value="TyrKc"/>
    <property type="match status" value="1"/>
</dbReference>
<dbReference type="EC" id="2.7.10.2" evidence="11"/>
<protein>
    <recommendedName>
        <fullName evidence="11">Tyrosine-protein kinase</fullName>
        <ecNumber evidence="11">2.7.10.2</ecNumber>
    </recommendedName>
</protein>
<dbReference type="Pfam" id="PF12796">
    <property type="entry name" value="Ank_2"/>
    <property type="match status" value="1"/>
</dbReference>
<dbReference type="PROSITE" id="PS00107">
    <property type="entry name" value="PROTEIN_KINASE_ATP"/>
    <property type="match status" value="1"/>
</dbReference>
<dbReference type="Pfam" id="PF00023">
    <property type="entry name" value="Ank"/>
    <property type="match status" value="1"/>
</dbReference>
<keyword evidence="3 10" id="KW-0547">Nucleotide-binding</keyword>
<dbReference type="PRINTS" id="PR00401">
    <property type="entry name" value="SH2DOMAIN"/>
</dbReference>
<dbReference type="OrthoDB" id="67310at2759"/>
<dbReference type="Gene3D" id="3.30.505.10">
    <property type="entry name" value="SH2 domain"/>
    <property type="match status" value="2"/>
</dbReference>
<evidence type="ECO:0000256" key="2">
    <source>
        <dbReference type="ARBA" id="ARBA00022679"/>
    </source>
</evidence>
<dbReference type="InterPro" id="IPR017441">
    <property type="entry name" value="Protein_kinase_ATP_BS"/>
</dbReference>
<dbReference type="PROSITE" id="PS50088">
    <property type="entry name" value="ANK_REPEAT"/>
    <property type="match status" value="3"/>
</dbReference>
<evidence type="ECO:0000256" key="9">
    <source>
        <dbReference type="PROSITE-ProRule" id="PRU00191"/>
    </source>
</evidence>
<dbReference type="SUPFAM" id="SSF48403">
    <property type="entry name" value="Ankyrin repeat"/>
    <property type="match status" value="1"/>
</dbReference>
<evidence type="ECO:0000256" key="6">
    <source>
        <dbReference type="ARBA" id="ARBA00023137"/>
    </source>
</evidence>
<dbReference type="Gene3D" id="1.10.510.10">
    <property type="entry name" value="Transferase(Phosphotransferase) domain 1"/>
    <property type="match status" value="1"/>
</dbReference>
<evidence type="ECO:0000256" key="8">
    <source>
        <dbReference type="PROSITE-ProRule" id="PRU00023"/>
    </source>
</evidence>
<evidence type="ECO:0000256" key="7">
    <source>
        <dbReference type="ARBA" id="ARBA00051245"/>
    </source>
</evidence>
<dbReference type="InterPro" id="IPR001245">
    <property type="entry name" value="Ser-Thr/Tyr_kinase_cat_dom"/>
</dbReference>
<dbReference type="SMART" id="SM00248">
    <property type="entry name" value="ANK"/>
    <property type="match status" value="5"/>
</dbReference>
<evidence type="ECO:0000256" key="1">
    <source>
        <dbReference type="ARBA" id="ARBA00022553"/>
    </source>
</evidence>